<dbReference type="EMBL" id="WJEC01000041">
    <property type="protein sequence ID" value="KAF7486497.1"/>
    <property type="molecule type" value="Genomic_DNA"/>
</dbReference>
<gene>
    <name evidence="2" type="ORF">GHT09_001506</name>
    <name evidence="3" type="ORF">MONAX_5E028743</name>
</gene>
<keyword evidence="4" id="KW-1185">Reference proteome</keyword>
<protein>
    <submittedName>
        <fullName evidence="3">Uncharacterized protein</fullName>
    </submittedName>
</protein>
<evidence type="ECO:0000256" key="1">
    <source>
        <dbReference type="SAM" id="MobiDB-lite"/>
    </source>
</evidence>
<dbReference type="Proteomes" id="UP000662637">
    <property type="component" value="Unassembled WGS sequence"/>
</dbReference>
<reference evidence="2" key="2">
    <citation type="submission" date="2020-08" db="EMBL/GenBank/DDBJ databases">
        <authorList>
            <person name="Shumante A."/>
            <person name="Zimin A.V."/>
            <person name="Puiu D."/>
            <person name="Salzberg S.L."/>
        </authorList>
    </citation>
    <scope>NUCLEOTIDE SEQUENCE</scope>
    <source>
        <strain evidence="2">WC2-LM</strain>
        <tissue evidence="2">Liver</tissue>
    </source>
</reference>
<organism evidence="3 4">
    <name type="scientific">Marmota monax</name>
    <name type="common">Woodchuck</name>
    <dbReference type="NCBI Taxonomy" id="9995"/>
    <lineage>
        <taxon>Eukaryota</taxon>
        <taxon>Metazoa</taxon>
        <taxon>Chordata</taxon>
        <taxon>Craniata</taxon>
        <taxon>Vertebrata</taxon>
        <taxon>Euteleostomi</taxon>
        <taxon>Mammalia</taxon>
        <taxon>Eutheria</taxon>
        <taxon>Euarchontoglires</taxon>
        <taxon>Glires</taxon>
        <taxon>Rodentia</taxon>
        <taxon>Sciuromorpha</taxon>
        <taxon>Sciuridae</taxon>
        <taxon>Xerinae</taxon>
        <taxon>Marmotini</taxon>
        <taxon>Marmota</taxon>
    </lineage>
</organism>
<feature type="compositionally biased region" description="Basic and acidic residues" evidence="1">
    <location>
        <begin position="119"/>
        <end position="131"/>
    </location>
</feature>
<evidence type="ECO:0000313" key="2">
    <source>
        <dbReference type="EMBL" id="KAF7486497.1"/>
    </source>
</evidence>
<feature type="region of interest" description="Disordered" evidence="1">
    <location>
        <begin position="14"/>
        <end position="34"/>
    </location>
</feature>
<dbReference type="AlphaFoldDB" id="A0A5E4B152"/>
<name>A0A5E4B152_MARMO</name>
<reference evidence="3 4" key="1">
    <citation type="submission" date="2019-04" db="EMBL/GenBank/DDBJ databases">
        <authorList>
            <person name="Alioto T."/>
            <person name="Alioto T."/>
        </authorList>
    </citation>
    <scope>NUCLEOTIDE SEQUENCE [LARGE SCALE GENOMIC DNA]</scope>
</reference>
<feature type="region of interest" description="Disordered" evidence="1">
    <location>
        <begin position="91"/>
        <end position="140"/>
    </location>
</feature>
<feature type="compositionally biased region" description="Polar residues" evidence="1">
    <location>
        <begin position="91"/>
        <end position="105"/>
    </location>
</feature>
<feature type="compositionally biased region" description="Polar residues" evidence="1">
    <location>
        <begin position="23"/>
        <end position="32"/>
    </location>
</feature>
<evidence type="ECO:0000313" key="3">
    <source>
        <dbReference type="EMBL" id="VTJ62771.1"/>
    </source>
</evidence>
<dbReference type="Proteomes" id="UP000335636">
    <property type="component" value="Unassembled WGS sequence"/>
</dbReference>
<evidence type="ECO:0000313" key="4">
    <source>
        <dbReference type="Proteomes" id="UP000335636"/>
    </source>
</evidence>
<dbReference type="EMBL" id="CABDUW010000209">
    <property type="protein sequence ID" value="VTJ62771.1"/>
    <property type="molecule type" value="Genomic_DNA"/>
</dbReference>
<accession>A0A5E4B152</accession>
<sequence length="140" mass="15273">MSLPQAPNFGCFHEPRELGATFDGQTQPQPAQQGVWEHQQLLICRRKKEAHKSKYQKSAVIPIPLNSPVSPITVKAGTWLSLLTLGASRAELSSSNPDSCSQAKPNATDRCLGSLEQGRPLKDFHGMDKRAPLSLGQEEA</sequence>
<proteinExistence type="predicted"/>